<evidence type="ECO:0000313" key="3">
    <source>
        <dbReference type="EMBL" id="QDL37485.1"/>
    </source>
</evidence>
<dbReference type="Gene3D" id="3.20.20.100">
    <property type="entry name" value="NADP-dependent oxidoreductase domain"/>
    <property type="match status" value="1"/>
</dbReference>
<feature type="domain" description="NADP-dependent oxidoreductase" evidence="2">
    <location>
        <begin position="55"/>
        <end position="293"/>
    </location>
</feature>
<dbReference type="EMBL" id="CP035503">
    <property type="protein sequence ID" value="QDL37485.1"/>
    <property type="molecule type" value="Genomic_DNA"/>
</dbReference>
<gene>
    <name evidence="3" type="ORF">EUB48_09550</name>
</gene>
<dbReference type="Proteomes" id="UP000316798">
    <property type="component" value="Chromosome"/>
</dbReference>
<dbReference type="PANTHER" id="PTHR43312:SF1">
    <property type="entry name" value="NADP-DEPENDENT OXIDOREDUCTASE DOMAIN-CONTAINING PROTEIN"/>
    <property type="match status" value="1"/>
</dbReference>
<dbReference type="Pfam" id="PF00248">
    <property type="entry name" value="Aldo_ket_red"/>
    <property type="match status" value="1"/>
</dbReference>
<organism evidence="3 4">
    <name type="scientific">Rhodoferax sediminis</name>
    <dbReference type="NCBI Taxonomy" id="2509614"/>
    <lineage>
        <taxon>Bacteria</taxon>
        <taxon>Pseudomonadati</taxon>
        <taxon>Pseudomonadota</taxon>
        <taxon>Betaproteobacteria</taxon>
        <taxon>Burkholderiales</taxon>
        <taxon>Comamonadaceae</taxon>
        <taxon>Rhodoferax</taxon>
    </lineage>
</organism>
<keyword evidence="1" id="KW-0732">Signal</keyword>
<dbReference type="InterPro" id="IPR036812">
    <property type="entry name" value="NAD(P)_OxRdtase_dom_sf"/>
</dbReference>
<dbReference type="InterPro" id="IPR023210">
    <property type="entry name" value="NADP_OxRdtase_dom"/>
</dbReference>
<dbReference type="KEGG" id="rhf:EUB48_09550"/>
<evidence type="ECO:0000313" key="4">
    <source>
        <dbReference type="Proteomes" id="UP000316798"/>
    </source>
</evidence>
<keyword evidence="4" id="KW-1185">Reference proteome</keyword>
<name>A0A515DAQ9_9BURK</name>
<reference evidence="3 4" key="1">
    <citation type="submission" date="2019-01" db="EMBL/GenBank/DDBJ databases">
        <title>Genomic insights into a novel species Rhodoferax sp.</title>
        <authorList>
            <person name="Jin L."/>
        </authorList>
    </citation>
    <scope>NUCLEOTIDE SEQUENCE [LARGE SCALE GENOMIC DNA]</scope>
    <source>
        <strain evidence="3 4">CHu59-6-5</strain>
    </source>
</reference>
<evidence type="ECO:0000256" key="1">
    <source>
        <dbReference type="SAM" id="SignalP"/>
    </source>
</evidence>
<dbReference type="PANTHER" id="PTHR43312">
    <property type="entry name" value="D-THREO-ALDOSE 1-DEHYDROGENASE"/>
    <property type="match status" value="1"/>
</dbReference>
<proteinExistence type="predicted"/>
<dbReference type="AlphaFoldDB" id="A0A515DAQ9"/>
<evidence type="ECO:0000259" key="2">
    <source>
        <dbReference type="Pfam" id="PF00248"/>
    </source>
</evidence>
<feature type="signal peptide" evidence="1">
    <location>
        <begin position="1"/>
        <end position="32"/>
    </location>
</feature>
<sequence length="307" mass="33241">MTMNHVNRMPRITRREFSALAAAPLLPQVALAQTSAAPPLTTRAIPGTGERLPVVGLGTASVFNSDDEPTRRAAAQVVQALVDAGGRLIDTASTYGDAESVLGKVIAGATLQGKIFVATKLEAPDAAELQRSLARLKMAKVDLLQLHNVRDARQSLAQFKAWKARGLCRYIGITSTYHGDFAALEAVLGREKPDFVQVDYSLDNRLAEERILPLAAEVRAGVLTALPFGRARLFRAVRGKAVPDWAQDFAGSWAQFFLKFLLADERVTAVIPGTSDPAHMMDNLGAMRGRLPDAAQRQRMIAFVNSL</sequence>
<protein>
    <submittedName>
        <fullName evidence="3">Aldo/keto reductase</fullName>
    </submittedName>
</protein>
<dbReference type="OrthoDB" id="8563187at2"/>
<dbReference type="SUPFAM" id="SSF51430">
    <property type="entry name" value="NAD(P)-linked oxidoreductase"/>
    <property type="match status" value="1"/>
</dbReference>
<dbReference type="CDD" id="cd19095">
    <property type="entry name" value="AKR_PA4992-like"/>
    <property type="match status" value="1"/>
</dbReference>
<accession>A0A515DAQ9</accession>
<feature type="chain" id="PRO_5021786174" evidence="1">
    <location>
        <begin position="33"/>
        <end position="307"/>
    </location>
</feature>
<dbReference type="InterPro" id="IPR053135">
    <property type="entry name" value="AKR2_Oxidoreductase"/>
</dbReference>